<reference evidence="3" key="1">
    <citation type="submission" date="2018-05" db="EMBL/GenBank/DDBJ databases">
        <authorList>
            <person name="Lanie J.A."/>
            <person name="Ng W.-L."/>
            <person name="Kazmierczak K.M."/>
            <person name="Andrzejewski T.M."/>
            <person name="Davidsen T.M."/>
            <person name="Wayne K.J."/>
            <person name="Tettelin H."/>
            <person name="Glass J.I."/>
            <person name="Rusch D."/>
            <person name="Podicherti R."/>
            <person name="Tsui H.-C.T."/>
            <person name="Winkler M.E."/>
        </authorList>
    </citation>
    <scope>NUCLEOTIDE SEQUENCE</scope>
</reference>
<evidence type="ECO:0000256" key="2">
    <source>
        <dbReference type="ARBA" id="ARBA00019014"/>
    </source>
</evidence>
<dbReference type="PANTHER" id="PTHR12598">
    <property type="entry name" value="COPPER HOMEOSTASIS PROTEIN CUTC"/>
    <property type="match status" value="1"/>
</dbReference>
<evidence type="ECO:0000256" key="1">
    <source>
        <dbReference type="ARBA" id="ARBA00007768"/>
    </source>
</evidence>
<dbReference type="InterPro" id="IPR036822">
    <property type="entry name" value="CutC-like_dom_sf"/>
</dbReference>
<protein>
    <recommendedName>
        <fullName evidence="2">Copper homeostasis protein cutC homolog</fullName>
    </recommendedName>
</protein>
<name>A0A382GA63_9ZZZZ</name>
<dbReference type="Gene3D" id="3.20.20.380">
    <property type="entry name" value="Copper homeostasis (CutC) domain"/>
    <property type="match status" value="1"/>
</dbReference>
<dbReference type="InterPro" id="IPR005627">
    <property type="entry name" value="CutC-like"/>
</dbReference>
<dbReference type="AlphaFoldDB" id="A0A382GA63"/>
<dbReference type="Pfam" id="PF03932">
    <property type="entry name" value="CutC"/>
    <property type="match status" value="1"/>
</dbReference>
<comment type="similarity">
    <text evidence="1">Belongs to the CutC family.</text>
</comment>
<sequence>MKIIKEACVGKLEQAKMAEYYNADRVEICSRLDLDGLTPDRPTIEETISSLSIPVKVMIRPKSDNFIYSDLETIKMESDIEFCKEIGVSEVVFGMLNEENHIDIDLTHRLAKMAFPMNITFHKAIDHTGDIMLELKRLSRVKEITSILTSGGKESAINGQDMIKAIIHNFSSRFNIIVAGGITEHNFDLVHSSIGAKEYHGKEIVGQLKSINK</sequence>
<gene>
    <name evidence="3" type="ORF">METZ01_LOCUS224596</name>
</gene>
<dbReference type="GO" id="GO:0005507">
    <property type="term" value="F:copper ion binding"/>
    <property type="evidence" value="ECO:0007669"/>
    <property type="project" value="TreeGrafter"/>
</dbReference>
<dbReference type="EMBL" id="UINC01054257">
    <property type="protein sequence ID" value="SVB71742.1"/>
    <property type="molecule type" value="Genomic_DNA"/>
</dbReference>
<proteinExistence type="inferred from homology"/>
<accession>A0A382GA63</accession>
<dbReference type="PANTHER" id="PTHR12598:SF0">
    <property type="entry name" value="COPPER HOMEOSTASIS PROTEIN CUTC HOMOLOG"/>
    <property type="match status" value="1"/>
</dbReference>
<dbReference type="SUPFAM" id="SSF110395">
    <property type="entry name" value="CutC-like"/>
    <property type="match status" value="1"/>
</dbReference>
<evidence type="ECO:0000313" key="3">
    <source>
        <dbReference type="EMBL" id="SVB71742.1"/>
    </source>
</evidence>
<organism evidence="3">
    <name type="scientific">marine metagenome</name>
    <dbReference type="NCBI Taxonomy" id="408172"/>
    <lineage>
        <taxon>unclassified sequences</taxon>
        <taxon>metagenomes</taxon>
        <taxon>ecological metagenomes</taxon>
    </lineage>
</organism>